<dbReference type="SMART" id="SM01040">
    <property type="entry name" value="Bro-N"/>
    <property type="match status" value="1"/>
</dbReference>
<dbReference type="EMBL" id="FQXR01000011">
    <property type="protein sequence ID" value="SHI10886.1"/>
    <property type="molecule type" value="Genomic_DNA"/>
</dbReference>
<protein>
    <submittedName>
        <fullName evidence="2">Anti-repressor protein</fullName>
    </submittedName>
</protein>
<dbReference type="PROSITE" id="PS51750">
    <property type="entry name" value="BRO_N"/>
    <property type="match status" value="1"/>
</dbReference>
<keyword evidence="3" id="KW-1185">Reference proteome</keyword>
<accession>A0A1M5YFX6</accession>
<organism evidence="2 3">
    <name type="scientific">Sporanaerobacter acetigenes DSM 13106</name>
    <dbReference type="NCBI Taxonomy" id="1123281"/>
    <lineage>
        <taxon>Bacteria</taxon>
        <taxon>Bacillati</taxon>
        <taxon>Bacillota</taxon>
        <taxon>Tissierellia</taxon>
        <taxon>Tissierellales</taxon>
        <taxon>Sporanaerobacteraceae</taxon>
        <taxon>Sporanaerobacter</taxon>
    </lineage>
</organism>
<dbReference type="InterPro" id="IPR005039">
    <property type="entry name" value="Ant_C"/>
</dbReference>
<gene>
    <name evidence="2" type="ORF">SAMN02745180_02173</name>
</gene>
<dbReference type="RefSeq" id="WP_072744817.1">
    <property type="nucleotide sequence ID" value="NZ_FQXR01000011.1"/>
</dbReference>
<dbReference type="STRING" id="1123281.SAMN02745180_02173"/>
<dbReference type="PANTHER" id="PTHR36180">
    <property type="entry name" value="DNA-BINDING PROTEIN-RELATED-RELATED"/>
    <property type="match status" value="1"/>
</dbReference>
<evidence type="ECO:0000259" key="1">
    <source>
        <dbReference type="PROSITE" id="PS51750"/>
    </source>
</evidence>
<dbReference type="Pfam" id="PF02498">
    <property type="entry name" value="Bro-N"/>
    <property type="match status" value="1"/>
</dbReference>
<reference evidence="2 3" key="1">
    <citation type="submission" date="2016-11" db="EMBL/GenBank/DDBJ databases">
        <authorList>
            <person name="Jaros S."/>
            <person name="Januszkiewicz K."/>
            <person name="Wedrychowicz H."/>
        </authorList>
    </citation>
    <scope>NUCLEOTIDE SEQUENCE [LARGE SCALE GENOMIC DNA]</scope>
    <source>
        <strain evidence="2 3">DSM 13106</strain>
    </source>
</reference>
<evidence type="ECO:0000313" key="3">
    <source>
        <dbReference type="Proteomes" id="UP000184389"/>
    </source>
</evidence>
<sequence>MEKLKVFENSNFGKIRVLGIDGEPWFIAVDIAKVLDYRTAYDMTRILDEDEKGTQIVRTPGGNQNVIVINESGIYSSILRSRKPEAKQFKKWVTSEVLPSIRKHGAYLTNQTVEKVLTDPDFLIQLALNLKEEREKRLIAETELQENKPKIIFANCVETSRSSCLVGELAKLINQGGYPIGQNRLFAWMRDNGYLIRQKGENYNLPTQYSMDLKLMEVKKNIINNSDGTVRVTRTTKITGKGQIYFFHKFLGERAYEIL</sequence>
<dbReference type="OrthoDB" id="9812611at2"/>
<dbReference type="Proteomes" id="UP000184389">
    <property type="component" value="Unassembled WGS sequence"/>
</dbReference>
<dbReference type="AlphaFoldDB" id="A0A1M5YFX6"/>
<evidence type="ECO:0000313" key="2">
    <source>
        <dbReference type="EMBL" id="SHI10886.1"/>
    </source>
</evidence>
<name>A0A1M5YFX6_9FIRM</name>
<feature type="domain" description="Bro-N" evidence="1">
    <location>
        <begin position="1"/>
        <end position="105"/>
    </location>
</feature>
<dbReference type="InterPro" id="IPR003497">
    <property type="entry name" value="BRO_N_domain"/>
</dbReference>
<proteinExistence type="predicted"/>
<dbReference type="GO" id="GO:0003677">
    <property type="term" value="F:DNA binding"/>
    <property type="evidence" value="ECO:0007669"/>
    <property type="project" value="InterPro"/>
</dbReference>
<dbReference type="PANTHER" id="PTHR36180:SF2">
    <property type="entry name" value="BRO FAMILY PROTEIN"/>
    <property type="match status" value="1"/>
</dbReference>
<dbReference type="Pfam" id="PF03374">
    <property type="entry name" value="ANT"/>
    <property type="match status" value="1"/>
</dbReference>